<feature type="non-terminal residue" evidence="1">
    <location>
        <position position="1"/>
    </location>
</feature>
<dbReference type="Proteomes" id="UP000789570">
    <property type="component" value="Unassembled WGS sequence"/>
</dbReference>
<name>A0A9N9DYP6_9GLOM</name>
<gene>
    <name evidence="1" type="ORF">FCALED_LOCUS11387</name>
</gene>
<evidence type="ECO:0000313" key="2">
    <source>
        <dbReference type="Proteomes" id="UP000789570"/>
    </source>
</evidence>
<accession>A0A9N9DYP6</accession>
<keyword evidence="2" id="KW-1185">Reference proteome</keyword>
<dbReference type="EMBL" id="CAJVPQ010004751">
    <property type="protein sequence ID" value="CAG8657663.1"/>
    <property type="molecule type" value="Genomic_DNA"/>
</dbReference>
<protein>
    <submittedName>
        <fullName evidence="1">3317_t:CDS:1</fullName>
    </submittedName>
</protein>
<comment type="caution">
    <text evidence="1">The sequence shown here is derived from an EMBL/GenBank/DDBJ whole genome shotgun (WGS) entry which is preliminary data.</text>
</comment>
<evidence type="ECO:0000313" key="1">
    <source>
        <dbReference type="EMBL" id="CAG8657663.1"/>
    </source>
</evidence>
<dbReference type="AlphaFoldDB" id="A0A9N9DYP6"/>
<organism evidence="1 2">
    <name type="scientific">Funneliformis caledonium</name>
    <dbReference type="NCBI Taxonomy" id="1117310"/>
    <lineage>
        <taxon>Eukaryota</taxon>
        <taxon>Fungi</taxon>
        <taxon>Fungi incertae sedis</taxon>
        <taxon>Mucoromycota</taxon>
        <taxon>Glomeromycotina</taxon>
        <taxon>Glomeromycetes</taxon>
        <taxon>Glomerales</taxon>
        <taxon>Glomeraceae</taxon>
        <taxon>Funneliformis</taxon>
    </lineage>
</organism>
<proteinExistence type="predicted"/>
<sequence>IEYSSLSKTSSFNVTTAKDITLTSNTNMTLNTADTALIAANTISDADVNVILTADIKLYTLELKN</sequence>
<reference evidence="1" key="1">
    <citation type="submission" date="2021-06" db="EMBL/GenBank/DDBJ databases">
        <authorList>
            <person name="Kallberg Y."/>
            <person name="Tangrot J."/>
            <person name="Rosling A."/>
        </authorList>
    </citation>
    <scope>NUCLEOTIDE SEQUENCE</scope>
    <source>
        <strain evidence="1">UK204</strain>
    </source>
</reference>